<keyword evidence="2" id="KW-0238">DNA-binding</keyword>
<dbReference type="SMART" id="SM00342">
    <property type="entry name" value="HTH_ARAC"/>
    <property type="match status" value="1"/>
</dbReference>
<reference evidence="5" key="1">
    <citation type="submission" date="2018-08" db="EMBL/GenBank/DDBJ databases">
        <title>A genome reference for cultivated species of the human gut microbiota.</title>
        <authorList>
            <person name="Zou Y."/>
            <person name="Xue W."/>
            <person name="Luo G."/>
        </authorList>
    </citation>
    <scope>NUCLEOTIDE SEQUENCE [LARGE SCALE GENOMIC DNA]</scope>
    <source>
        <strain evidence="5">TF05-5AC</strain>
    </source>
</reference>
<keyword evidence="1" id="KW-0805">Transcription regulation</keyword>
<dbReference type="PANTHER" id="PTHR43280:SF2">
    <property type="entry name" value="HTH-TYPE TRANSCRIPTIONAL REGULATOR EXSA"/>
    <property type="match status" value="1"/>
</dbReference>
<dbReference type="PROSITE" id="PS01124">
    <property type="entry name" value="HTH_ARAC_FAMILY_2"/>
    <property type="match status" value="1"/>
</dbReference>
<dbReference type="InterPro" id="IPR018060">
    <property type="entry name" value="HTH_AraC"/>
</dbReference>
<dbReference type="InterPro" id="IPR037923">
    <property type="entry name" value="HTH-like"/>
</dbReference>
<dbReference type="PROSITE" id="PS00041">
    <property type="entry name" value="HTH_ARAC_FAMILY_1"/>
    <property type="match status" value="1"/>
</dbReference>
<organism evidence="5 6">
    <name type="scientific">Eisenbergiella massiliensis</name>
    <dbReference type="NCBI Taxonomy" id="1720294"/>
    <lineage>
        <taxon>Bacteria</taxon>
        <taxon>Bacillati</taxon>
        <taxon>Bacillota</taxon>
        <taxon>Clostridia</taxon>
        <taxon>Lachnospirales</taxon>
        <taxon>Lachnospiraceae</taxon>
        <taxon>Eisenbergiella</taxon>
    </lineage>
</organism>
<name>A0A3E3IB93_9FIRM</name>
<sequence length="294" mass="34125">MLRISGKLLFYPDVRQGCHFNLKGYVSAMITVGHCGYDSRHRTRLEMRRPGGTPDYTLLLIKTEAFFRIDGKTLQTPPGTVILYEPSVPVHYGSVGASYNDDWIHFLPEDCDLPFLQELKLPCNTPCTLSFTGQLSEYARMIVLEKNSEHPYREQILDSLMRTLLYSLASQLLSSPDEAMENKYYSAMNELRMSILNTPHKKWTIEAMAELVHISPSYLQHLYRELFGVSCIQDVIQARLKSARFYLRTTEMSIQSIAELCGYENELHFMRQFKKFTNMTPSQYRSHYLCEQQK</sequence>
<dbReference type="InterPro" id="IPR020449">
    <property type="entry name" value="Tscrpt_reg_AraC-type_HTH"/>
</dbReference>
<dbReference type="SUPFAM" id="SSF46689">
    <property type="entry name" value="Homeodomain-like"/>
    <property type="match status" value="1"/>
</dbReference>
<dbReference type="InterPro" id="IPR009057">
    <property type="entry name" value="Homeodomain-like_sf"/>
</dbReference>
<evidence type="ECO:0000256" key="2">
    <source>
        <dbReference type="ARBA" id="ARBA00023125"/>
    </source>
</evidence>
<comment type="caution">
    <text evidence="5">The sequence shown here is derived from an EMBL/GenBank/DDBJ whole genome shotgun (WGS) entry which is preliminary data.</text>
</comment>
<keyword evidence="3" id="KW-0804">Transcription</keyword>
<dbReference type="Gene3D" id="2.60.120.280">
    <property type="entry name" value="Regulatory protein AraC"/>
    <property type="match status" value="1"/>
</dbReference>
<protein>
    <submittedName>
        <fullName evidence="5">AraC family transcriptional regulator</fullName>
    </submittedName>
</protein>
<proteinExistence type="predicted"/>
<evidence type="ECO:0000313" key="6">
    <source>
        <dbReference type="Proteomes" id="UP000260812"/>
    </source>
</evidence>
<accession>A0A3E3IB93</accession>
<dbReference type="EMBL" id="QVLV01000002">
    <property type="protein sequence ID" value="RGE64348.1"/>
    <property type="molecule type" value="Genomic_DNA"/>
</dbReference>
<evidence type="ECO:0000256" key="3">
    <source>
        <dbReference type="ARBA" id="ARBA00023163"/>
    </source>
</evidence>
<dbReference type="PRINTS" id="PR00032">
    <property type="entry name" value="HTHARAC"/>
</dbReference>
<keyword evidence="6" id="KW-1185">Reference proteome</keyword>
<dbReference type="Gene3D" id="1.10.10.60">
    <property type="entry name" value="Homeodomain-like"/>
    <property type="match status" value="2"/>
</dbReference>
<gene>
    <name evidence="5" type="ORF">DXC51_04635</name>
</gene>
<dbReference type="SUPFAM" id="SSF51215">
    <property type="entry name" value="Regulatory protein AraC"/>
    <property type="match status" value="1"/>
</dbReference>
<evidence type="ECO:0000259" key="4">
    <source>
        <dbReference type="PROSITE" id="PS01124"/>
    </source>
</evidence>
<evidence type="ECO:0000313" key="5">
    <source>
        <dbReference type="EMBL" id="RGE64348.1"/>
    </source>
</evidence>
<dbReference type="InterPro" id="IPR018062">
    <property type="entry name" value="HTH_AraC-typ_CS"/>
</dbReference>
<dbReference type="GO" id="GO:0043565">
    <property type="term" value="F:sequence-specific DNA binding"/>
    <property type="evidence" value="ECO:0007669"/>
    <property type="project" value="InterPro"/>
</dbReference>
<feature type="domain" description="HTH araC/xylS-type" evidence="4">
    <location>
        <begin position="189"/>
        <end position="287"/>
    </location>
</feature>
<dbReference type="Pfam" id="PF12833">
    <property type="entry name" value="HTH_18"/>
    <property type="match status" value="1"/>
</dbReference>
<dbReference type="AlphaFoldDB" id="A0A3E3IB93"/>
<evidence type="ECO:0000256" key="1">
    <source>
        <dbReference type="ARBA" id="ARBA00023015"/>
    </source>
</evidence>
<dbReference type="PANTHER" id="PTHR43280">
    <property type="entry name" value="ARAC-FAMILY TRANSCRIPTIONAL REGULATOR"/>
    <property type="match status" value="1"/>
</dbReference>
<dbReference type="Proteomes" id="UP000260812">
    <property type="component" value="Unassembled WGS sequence"/>
</dbReference>
<dbReference type="GO" id="GO:0003700">
    <property type="term" value="F:DNA-binding transcription factor activity"/>
    <property type="evidence" value="ECO:0007669"/>
    <property type="project" value="InterPro"/>
</dbReference>